<name>A6G8L7_9BACT</name>
<gene>
    <name evidence="2" type="ORF">PPSIR1_38469</name>
</gene>
<evidence type="ECO:0008006" key="4">
    <source>
        <dbReference type="Google" id="ProtNLM"/>
    </source>
</evidence>
<keyword evidence="3" id="KW-1185">Reference proteome</keyword>
<proteinExistence type="predicted"/>
<sequence length="569" mass="62630">MLRSAALLERARSLDEADEAVRRKASVLARSALLERLINDLQESLREEATGRQDASLGLPSMASVRPLRDRWYECCRSAGWILGNGWPDEPTRWALLKLVVSPGAFLLPFRMLTLTHTGDISLDPLLVLQEALGIGDVWANTEGRSQGSLVGARERTLQLLQAARQVTAEVSDNAWERVDALLNNTEELDAVDVVDVASTRTQVRMALVQDPRASKRERDKGVGVTEGSGSRLRWKAFAMRWLDAVGECDRSGIDAAVRGALSTEDMEGVDASERHAELRRSGDVRGGSSIGVTPPRVISLAGEDPAPFGLVGRCPREFRPSSSRKAPNVRVCGPRVLVPLSSEDQQRLELAVSAMGGRTIKRLVEFPWRNAPVDLPNGPQAVVERAVALLNEGGNAHLRQLVSTAELPQGLFVCRADEELPRLWKAPRHYGGEEWVLYRGTWPPGKGTVGLSLARSSEGEKRILEKALGLAPREDCPSLAERELGGLLLDALRAHCTRSPRKIEIRRCRLGDDLYELRLGQAAPTWLRDAATTFVQADGSRFKGHQKAQMLRDQLNDCAGWVRAHLVR</sequence>
<organism evidence="2 3">
    <name type="scientific">Plesiocystis pacifica SIR-1</name>
    <dbReference type="NCBI Taxonomy" id="391625"/>
    <lineage>
        <taxon>Bacteria</taxon>
        <taxon>Pseudomonadati</taxon>
        <taxon>Myxococcota</taxon>
        <taxon>Polyangia</taxon>
        <taxon>Nannocystales</taxon>
        <taxon>Nannocystaceae</taxon>
        <taxon>Plesiocystis</taxon>
    </lineage>
</organism>
<accession>A6G8L7</accession>
<reference evidence="2 3" key="1">
    <citation type="submission" date="2007-06" db="EMBL/GenBank/DDBJ databases">
        <authorList>
            <person name="Shimkets L."/>
            <person name="Ferriera S."/>
            <person name="Johnson J."/>
            <person name="Kravitz S."/>
            <person name="Beeson K."/>
            <person name="Sutton G."/>
            <person name="Rogers Y.-H."/>
            <person name="Friedman R."/>
            <person name="Frazier M."/>
            <person name="Venter J.C."/>
        </authorList>
    </citation>
    <scope>NUCLEOTIDE SEQUENCE [LARGE SCALE GENOMIC DNA]</scope>
    <source>
        <strain evidence="2 3">SIR-1</strain>
    </source>
</reference>
<comment type="caution">
    <text evidence="2">The sequence shown here is derived from an EMBL/GenBank/DDBJ whole genome shotgun (WGS) entry which is preliminary data.</text>
</comment>
<evidence type="ECO:0000313" key="3">
    <source>
        <dbReference type="Proteomes" id="UP000005801"/>
    </source>
</evidence>
<dbReference type="EMBL" id="ABCS01000040">
    <property type="protein sequence ID" value="EDM77794.1"/>
    <property type="molecule type" value="Genomic_DNA"/>
</dbReference>
<evidence type="ECO:0000313" key="2">
    <source>
        <dbReference type="EMBL" id="EDM77794.1"/>
    </source>
</evidence>
<dbReference type="Proteomes" id="UP000005801">
    <property type="component" value="Unassembled WGS sequence"/>
</dbReference>
<feature type="region of interest" description="Disordered" evidence="1">
    <location>
        <begin position="267"/>
        <end position="299"/>
    </location>
</feature>
<dbReference type="AlphaFoldDB" id="A6G8L7"/>
<evidence type="ECO:0000256" key="1">
    <source>
        <dbReference type="SAM" id="MobiDB-lite"/>
    </source>
</evidence>
<feature type="compositionally biased region" description="Basic and acidic residues" evidence="1">
    <location>
        <begin position="272"/>
        <end position="284"/>
    </location>
</feature>
<protein>
    <recommendedName>
        <fullName evidence="4">DUF4132 domain-containing protein</fullName>
    </recommendedName>
</protein>